<dbReference type="Proteomes" id="UP000775872">
    <property type="component" value="Unassembled WGS sequence"/>
</dbReference>
<protein>
    <submittedName>
        <fullName evidence="2">Uncharacterized protein</fullName>
    </submittedName>
</protein>
<feature type="region of interest" description="Disordered" evidence="1">
    <location>
        <begin position="1"/>
        <end position="49"/>
    </location>
</feature>
<feature type="compositionally biased region" description="Basic and acidic residues" evidence="1">
    <location>
        <begin position="35"/>
        <end position="45"/>
    </location>
</feature>
<keyword evidence="3" id="KW-1185">Reference proteome</keyword>
<dbReference type="AlphaFoldDB" id="A0A9P0EQA7"/>
<evidence type="ECO:0000313" key="2">
    <source>
        <dbReference type="EMBL" id="CAH0059451.1"/>
    </source>
</evidence>
<reference evidence="2 3" key="2">
    <citation type="submission" date="2021-10" db="EMBL/GenBank/DDBJ databases">
        <authorList>
            <person name="Piombo E."/>
        </authorList>
    </citation>
    <scope>NUCLEOTIDE SEQUENCE [LARGE SCALE GENOMIC DNA]</scope>
</reference>
<comment type="caution">
    <text evidence="2">The sequence shown here is derived from an EMBL/GenBank/DDBJ whole genome shotgun (WGS) entry which is preliminary data.</text>
</comment>
<gene>
    <name evidence="2" type="ORF">CSOL1703_00011490</name>
</gene>
<accession>A0A9P0EQA7</accession>
<name>A0A9P0EQA7_9HYPO</name>
<reference evidence="3" key="1">
    <citation type="submission" date="2019-06" db="EMBL/GenBank/DDBJ databases">
        <authorList>
            <person name="Broberg M."/>
        </authorList>
    </citation>
    <scope>NUCLEOTIDE SEQUENCE [LARGE SCALE GENOMIC DNA]</scope>
</reference>
<organism evidence="2 3">
    <name type="scientific">Clonostachys solani</name>
    <dbReference type="NCBI Taxonomy" id="160281"/>
    <lineage>
        <taxon>Eukaryota</taxon>
        <taxon>Fungi</taxon>
        <taxon>Dikarya</taxon>
        <taxon>Ascomycota</taxon>
        <taxon>Pezizomycotina</taxon>
        <taxon>Sordariomycetes</taxon>
        <taxon>Hypocreomycetidae</taxon>
        <taxon>Hypocreales</taxon>
        <taxon>Bionectriaceae</taxon>
        <taxon>Clonostachys</taxon>
    </lineage>
</organism>
<evidence type="ECO:0000313" key="3">
    <source>
        <dbReference type="Proteomes" id="UP000775872"/>
    </source>
</evidence>
<dbReference type="EMBL" id="CABFOC020000097">
    <property type="protein sequence ID" value="CAH0059451.1"/>
    <property type="molecule type" value="Genomic_DNA"/>
</dbReference>
<sequence length="184" mass="20017">MEKQWARQAGQTGSSREASPLYTAAPNKSASQFREAGRNELEQNNKKNKSFPATLVGSELFPTKAVCSSFPEGNGDLNREWCVYACKLWVNATMTGAPGIVCLVGIAWRSVYMETREVVIGAAMMSSPGPRANIGHVCNHHWDTPKGDHRCVCVCVLSAAVAMLPHVSVTGNVASIKHRPTYMH</sequence>
<proteinExistence type="predicted"/>
<evidence type="ECO:0000256" key="1">
    <source>
        <dbReference type="SAM" id="MobiDB-lite"/>
    </source>
</evidence>